<dbReference type="AlphaFoldDB" id="A0A1L8ZAD7"/>
<evidence type="ECO:0000256" key="5">
    <source>
        <dbReference type="ARBA" id="ARBA00023237"/>
    </source>
</evidence>
<keyword evidence="3" id="KW-0472">Membrane</keyword>
<protein>
    <submittedName>
        <fullName evidence="8">Cell surface protein</fullName>
    </submittedName>
</protein>
<organism evidence="8">
    <name type="scientific">Borrelia bissettiae</name>
    <name type="common">Borreliella bissettiae</name>
    <dbReference type="NCBI Taxonomy" id="64897"/>
    <lineage>
        <taxon>Bacteria</taxon>
        <taxon>Pseudomonadati</taxon>
        <taxon>Spirochaetota</taxon>
        <taxon>Spirochaetia</taxon>
        <taxon>Spirochaetales</taxon>
        <taxon>Borreliaceae</taxon>
        <taxon>Borreliella</taxon>
    </lineage>
</organism>
<reference evidence="8" key="1">
    <citation type="journal article" date="2015" name="Microbiology">
        <title>Similarities in murine infection and immune response to Borrelia bissettii and Borrelia burgdorferi sensu stricto.</title>
        <authorList>
            <person name="Leydet B.F.Jr."/>
            <person name="Liang F.T."/>
        </authorList>
    </citation>
    <scope>NUCLEOTIDE SEQUENCE [LARGE SCALE GENOMIC DNA]</scope>
    <source>
        <strain evidence="8">CO275</strain>
        <plasmid evidence="8">cp26</plasmid>
    </source>
</reference>
<proteinExistence type="predicted"/>
<keyword evidence="2 7" id="KW-0732">Signal</keyword>
<dbReference type="RefSeq" id="WP_071983736.1">
    <property type="nucleotide sequence ID" value="NZ_JAJNFX010000008.1"/>
</dbReference>
<evidence type="ECO:0000256" key="3">
    <source>
        <dbReference type="ARBA" id="ARBA00023136"/>
    </source>
</evidence>
<evidence type="ECO:0000256" key="7">
    <source>
        <dbReference type="SAM" id="SignalP"/>
    </source>
</evidence>
<feature type="signal peptide" evidence="7">
    <location>
        <begin position="1"/>
        <end position="23"/>
    </location>
</feature>
<keyword evidence="8" id="KW-0614">Plasmid</keyword>
<evidence type="ECO:0000256" key="6">
    <source>
        <dbReference type="ARBA" id="ARBA00023288"/>
    </source>
</evidence>
<dbReference type="InterPro" id="IPR001800">
    <property type="entry name" value="Lipoprotein_OspC"/>
</dbReference>
<keyword evidence="4" id="KW-0564">Palmitate</keyword>
<dbReference type="Gene3D" id="1.20.120.240">
    <property type="entry name" value="Lipoprotein, type 6"/>
    <property type="match status" value="1"/>
</dbReference>
<dbReference type="PROSITE" id="PS51257">
    <property type="entry name" value="PROKAR_LIPOPROTEIN"/>
    <property type="match status" value="1"/>
</dbReference>
<evidence type="ECO:0000256" key="4">
    <source>
        <dbReference type="ARBA" id="ARBA00023139"/>
    </source>
</evidence>
<sequence length="212" mass="22432">MKKNTLSAILMTLFLFISCNNSGKDGNSASTNPADESVKGPNLTEISKKITDSNAIVLAVKEVETLLLSIDELAKAIGKKINNNGLDALQNFNASLLGGAHTISKLITEKLSKLNGSEELKEKIEAAKKCSDDFTKKLQSSHAELGVAGGATTDENAKKAILKSNADKTKGADELGKLFESVESLSKAAKDKLNNSVKELTSPVVAETPKKS</sequence>
<accession>A0A1L8ZAD7</accession>
<dbReference type="Pfam" id="PF01441">
    <property type="entry name" value="Lipoprotein_6"/>
    <property type="match status" value="1"/>
</dbReference>
<geneLocation type="plasmid" evidence="8">
    <name>cp26</name>
</geneLocation>
<reference evidence="8" key="2">
    <citation type="submission" date="2015-07" db="EMBL/GenBank/DDBJ databases">
        <authorList>
            <person name="Noorani M."/>
        </authorList>
    </citation>
    <scope>NUCLEOTIDE SEQUENCE</scope>
    <source>
        <strain evidence="8">CO275</strain>
        <plasmid evidence="8">cp26</plasmid>
    </source>
</reference>
<comment type="caution">
    <text evidence="8">The sequence shown here is derived from an EMBL/GenBank/DDBJ whole genome shotgun (WGS) entry which is preliminary data.</text>
</comment>
<dbReference type="GO" id="GO:0009279">
    <property type="term" value="C:cell outer membrane"/>
    <property type="evidence" value="ECO:0007669"/>
    <property type="project" value="UniProtKB-SubCell"/>
</dbReference>
<evidence type="ECO:0000256" key="1">
    <source>
        <dbReference type="ARBA" id="ARBA00004459"/>
    </source>
</evidence>
<dbReference type="InterPro" id="IPR036437">
    <property type="entry name" value="OspC-like_sf"/>
</dbReference>
<comment type="subcellular location">
    <subcellularLocation>
        <location evidence="1">Cell outer membrane</location>
        <topology evidence="1">Lipid-anchor</topology>
    </subcellularLocation>
</comment>
<keyword evidence="5" id="KW-0998">Cell outer membrane</keyword>
<dbReference type="SUPFAM" id="SSF63515">
    <property type="entry name" value="Outer surface protein C (OspC)"/>
    <property type="match status" value="1"/>
</dbReference>
<gene>
    <name evidence="8" type="ORF">ER70_07105</name>
</gene>
<dbReference type="OrthoDB" id="352157at2"/>
<keyword evidence="6" id="KW-0449">Lipoprotein</keyword>
<dbReference type="EMBL" id="JNBW01000378">
    <property type="protein sequence ID" value="OJH14702.1"/>
    <property type="molecule type" value="Genomic_DNA"/>
</dbReference>
<feature type="chain" id="PRO_5012228308" evidence="7">
    <location>
        <begin position="24"/>
        <end position="212"/>
    </location>
</feature>
<evidence type="ECO:0000256" key="2">
    <source>
        <dbReference type="ARBA" id="ARBA00022729"/>
    </source>
</evidence>
<name>A0A1L8ZAD7_BORBI</name>
<evidence type="ECO:0000313" key="8">
    <source>
        <dbReference type="EMBL" id="OJH14702.1"/>
    </source>
</evidence>